<keyword evidence="7" id="KW-1185">Reference proteome</keyword>
<dbReference type="PANTHER" id="PTHR45789:SF2">
    <property type="entry name" value="FI18025P1"/>
    <property type="match status" value="1"/>
</dbReference>
<dbReference type="InParanoid" id="A0A1Y2AVL6"/>
<dbReference type="GO" id="GO:0005634">
    <property type="term" value="C:nucleus"/>
    <property type="evidence" value="ECO:0007669"/>
    <property type="project" value="UniProtKB-UniRule"/>
</dbReference>
<dbReference type="InterPro" id="IPR009071">
    <property type="entry name" value="HMG_box_dom"/>
</dbReference>
<dbReference type="GO" id="GO:0000978">
    <property type="term" value="F:RNA polymerase II cis-regulatory region sequence-specific DNA binding"/>
    <property type="evidence" value="ECO:0007669"/>
    <property type="project" value="TreeGrafter"/>
</dbReference>
<dbReference type="Proteomes" id="UP000193986">
    <property type="component" value="Unassembled WGS sequence"/>
</dbReference>
<gene>
    <name evidence="6" type="ORF">BCR39DRAFT_254421</name>
</gene>
<evidence type="ECO:0000313" key="6">
    <source>
        <dbReference type="EMBL" id="ORY26599.1"/>
    </source>
</evidence>
<evidence type="ECO:0000259" key="5">
    <source>
        <dbReference type="PROSITE" id="PS50118"/>
    </source>
</evidence>
<dbReference type="EMBL" id="MCFC01000046">
    <property type="protein sequence ID" value="ORY26599.1"/>
    <property type="molecule type" value="Genomic_DNA"/>
</dbReference>
<evidence type="ECO:0000256" key="1">
    <source>
        <dbReference type="ARBA" id="ARBA00023125"/>
    </source>
</evidence>
<dbReference type="InterPro" id="IPR051356">
    <property type="entry name" value="SOX/SOX-like_TF"/>
</dbReference>
<dbReference type="SUPFAM" id="SSF47095">
    <property type="entry name" value="HMG-box"/>
    <property type="match status" value="1"/>
</dbReference>
<dbReference type="STRING" id="71784.A0A1Y2AVL6"/>
<dbReference type="GO" id="GO:0000981">
    <property type="term" value="F:DNA-binding transcription factor activity, RNA polymerase II-specific"/>
    <property type="evidence" value="ECO:0007669"/>
    <property type="project" value="TreeGrafter"/>
</dbReference>
<dbReference type="OrthoDB" id="6247875at2759"/>
<feature type="domain" description="HMG box" evidence="5">
    <location>
        <begin position="1"/>
        <end position="32"/>
    </location>
</feature>
<evidence type="ECO:0000313" key="7">
    <source>
        <dbReference type="Proteomes" id="UP000193986"/>
    </source>
</evidence>
<feature type="region of interest" description="Disordered" evidence="4">
    <location>
        <begin position="74"/>
        <end position="126"/>
    </location>
</feature>
<evidence type="ECO:0000256" key="2">
    <source>
        <dbReference type="ARBA" id="ARBA00023242"/>
    </source>
</evidence>
<protein>
    <recommendedName>
        <fullName evidence="5">HMG box domain-containing protein</fullName>
    </recommendedName>
</protein>
<dbReference type="AlphaFoldDB" id="A0A1Y2AVL6"/>
<evidence type="ECO:0000256" key="4">
    <source>
        <dbReference type="SAM" id="MobiDB-lite"/>
    </source>
</evidence>
<dbReference type="InterPro" id="IPR036910">
    <property type="entry name" value="HMG_box_dom_sf"/>
</dbReference>
<proteinExistence type="predicted"/>
<dbReference type="PROSITE" id="PS50118">
    <property type="entry name" value="HMG_BOX_2"/>
    <property type="match status" value="1"/>
</dbReference>
<organism evidence="6 7">
    <name type="scientific">Naematelia encephala</name>
    <dbReference type="NCBI Taxonomy" id="71784"/>
    <lineage>
        <taxon>Eukaryota</taxon>
        <taxon>Fungi</taxon>
        <taxon>Dikarya</taxon>
        <taxon>Basidiomycota</taxon>
        <taxon>Agaricomycotina</taxon>
        <taxon>Tremellomycetes</taxon>
        <taxon>Tremellales</taxon>
        <taxon>Naemateliaceae</taxon>
        <taxon>Naematelia</taxon>
    </lineage>
</organism>
<name>A0A1Y2AVL6_9TREE</name>
<accession>A0A1Y2AVL6</accession>
<sequence length="357" mass="39799">MWREAPMEVRQKFEEQALREKEEHQRKYPGYRYQPVVRRTDIIRRRVRKDQAEDDKVEAVAEALIKGKAGNALEKEIRDQMTTRSEAGDSSDGEGSRATASTGSRRRRREVGQLSKGAIRAQRAQARAKQMRQNLLGSNLLNMSMYNAAQQQQQAQQRQHANAMHPHSHPGMQYAMAENYMPVGYDLDGRPVMPHQYPGEMYPPGAMAGPEEGMYHLPPLEGPGYNLGWQGEQALDPYWNSAPVQDGYIHPEAGSSHPDEYYTNSEYALPPLMEQGPREGVVAGPSINMASGAGGEDADGVDPRMRDWTGEVNQTPSGHVMFSERLFDGLGSAGLGRDDGLAAFDEAMKDAQEVNPW</sequence>
<evidence type="ECO:0000256" key="3">
    <source>
        <dbReference type="PROSITE-ProRule" id="PRU00267"/>
    </source>
</evidence>
<comment type="caution">
    <text evidence="6">The sequence shown here is derived from an EMBL/GenBank/DDBJ whole genome shotgun (WGS) entry which is preliminary data.</text>
</comment>
<feature type="DNA-binding region" description="HMG box" evidence="3">
    <location>
        <begin position="1"/>
        <end position="32"/>
    </location>
</feature>
<reference evidence="6 7" key="1">
    <citation type="submission" date="2016-07" db="EMBL/GenBank/DDBJ databases">
        <title>Pervasive Adenine N6-methylation of Active Genes in Fungi.</title>
        <authorList>
            <consortium name="DOE Joint Genome Institute"/>
            <person name="Mondo S.J."/>
            <person name="Dannebaum R.O."/>
            <person name="Kuo R.C."/>
            <person name="Labutti K."/>
            <person name="Haridas S."/>
            <person name="Kuo A."/>
            <person name="Salamov A."/>
            <person name="Ahrendt S.R."/>
            <person name="Lipzen A."/>
            <person name="Sullivan W."/>
            <person name="Andreopoulos W.B."/>
            <person name="Clum A."/>
            <person name="Lindquist E."/>
            <person name="Daum C."/>
            <person name="Ramamoorthy G.K."/>
            <person name="Gryganskyi A."/>
            <person name="Culley D."/>
            <person name="Magnuson J.K."/>
            <person name="James T.Y."/>
            <person name="O'Malley M.A."/>
            <person name="Stajich J.E."/>
            <person name="Spatafora J.W."/>
            <person name="Visel A."/>
            <person name="Grigoriev I.V."/>
        </authorList>
    </citation>
    <scope>NUCLEOTIDE SEQUENCE [LARGE SCALE GENOMIC DNA]</scope>
    <source>
        <strain evidence="6 7">68-887.2</strain>
    </source>
</reference>
<keyword evidence="2 3" id="KW-0539">Nucleus</keyword>
<dbReference type="Gene3D" id="1.10.30.10">
    <property type="entry name" value="High mobility group box domain"/>
    <property type="match status" value="1"/>
</dbReference>
<keyword evidence="1 3" id="KW-0238">DNA-binding</keyword>
<dbReference type="PANTHER" id="PTHR45789">
    <property type="entry name" value="FI18025P1"/>
    <property type="match status" value="1"/>
</dbReference>